<dbReference type="GO" id="GO:0016757">
    <property type="term" value="F:glycosyltransferase activity"/>
    <property type="evidence" value="ECO:0007669"/>
    <property type="project" value="TreeGrafter"/>
</dbReference>
<dbReference type="SUPFAM" id="SSF53756">
    <property type="entry name" value="UDP-Glycosyltransferase/glycogen phosphorylase"/>
    <property type="match status" value="1"/>
</dbReference>
<dbReference type="RefSeq" id="WP_202095153.1">
    <property type="nucleotide sequence ID" value="NZ_CP061035.1"/>
</dbReference>
<keyword evidence="2" id="KW-1185">Reference proteome</keyword>
<evidence type="ECO:0000313" key="1">
    <source>
        <dbReference type="EMBL" id="QQV78222.1"/>
    </source>
</evidence>
<dbReference type="EMBL" id="CP061035">
    <property type="protein sequence ID" value="QQV78222.1"/>
    <property type="molecule type" value="Genomic_DNA"/>
</dbReference>
<dbReference type="Pfam" id="PF13692">
    <property type="entry name" value="Glyco_trans_1_4"/>
    <property type="match status" value="1"/>
</dbReference>
<protein>
    <submittedName>
        <fullName evidence="1">TIGR03087 family PEP-CTERM/XrtA system glycosyltransferase</fullName>
    </submittedName>
</protein>
<dbReference type="Proteomes" id="UP000595894">
    <property type="component" value="Chromosome"/>
</dbReference>
<organism evidence="1 2">
    <name type="scientific">Sphingomonas aliaeris</name>
    <dbReference type="NCBI Taxonomy" id="2759526"/>
    <lineage>
        <taxon>Bacteria</taxon>
        <taxon>Pseudomonadati</taxon>
        <taxon>Pseudomonadota</taxon>
        <taxon>Alphaproteobacteria</taxon>
        <taxon>Sphingomonadales</taxon>
        <taxon>Sphingomonadaceae</taxon>
        <taxon>Sphingomonas</taxon>
    </lineage>
</organism>
<name>A0A974S517_9SPHN</name>
<dbReference type="PANTHER" id="PTHR12526">
    <property type="entry name" value="GLYCOSYLTRANSFERASE"/>
    <property type="match status" value="1"/>
</dbReference>
<dbReference type="Gene3D" id="3.40.50.2000">
    <property type="entry name" value="Glycogen Phosphorylase B"/>
    <property type="match status" value="2"/>
</dbReference>
<dbReference type="PANTHER" id="PTHR12526:SF600">
    <property type="entry name" value="GLYCOSYL TRANSFERASE GROUP 1"/>
    <property type="match status" value="1"/>
</dbReference>
<proteinExistence type="predicted"/>
<gene>
    <name evidence="1" type="ORF">H5J25_05905</name>
</gene>
<dbReference type="AlphaFoldDB" id="A0A974S517"/>
<reference evidence="2" key="1">
    <citation type="submission" date="2020-09" db="EMBL/GenBank/DDBJ databases">
        <title>Sphingomonas sp., a new species isolated from pork steak.</title>
        <authorList>
            <person name="Heidler von Heilborn D."/>
        </authorList>
    </citation>
    <scope>NUCLEOTIDE SEQUENCE [LARGE SCALE GENOMIC DNA]</scope>
</reference>
<accession>A0A974S517</accession>
<dbReference type="KEGG" id="sari:H5J25_05905"/>
<dbReference type="InterPro" id="IPR017521">
    <property type="entry name" value="Sugar_tfrase_PEP-CTERM_Stp1"/>
</dbReference>
<dbReference type="NCBIfam" id="TIGR03087">
    <property type="entry name" value="stp1"/>
    <property type="match status" value="1"/>
</dbReference>
<evidence type="ECO:0000313" key="2">
    <source>
        <dbReference type="Proteomes" id="UP000595894"/>
    </source>
</evidence>
<dbReference type="CDD" id="cd03801">
    <property type="entry name" value="GT4_PimA-like"/>
    <property type="match status" value="1"/>
</dbReference>
<sequence length="400" mass="43250">MSDILFLAHRVPYPPDRGDKIRGFNVLKFLAARKRVHLVAFADDRRDMGSDSGLTDHTSIIWRGKSRAVAALQAMLTNRPVSLAAFDDDAVRAAVSTVLTTHDIDTIYVFSSQMAQYVPTDTTARVVMDFVDMDSAKFAGYGRTQAGPMGWLMRREGRLLGTYEAKVAARADASLFVSDAEAALFRDQTGAERVFAIENGIDTDTFDPDASFVPIDLPPRTIVFTGQMDYRPNVEAVTWFADEILPLVRKSYPDAGFAIVGRAPTDAVKALGKRPGILVTGEVTDVRGWLAAAAAIVAPLKLARGVQNKVLEAMAMARPIVASAPAAEGIDHADTIAVGETAEEIATQIIAILSDPDAARVRGMAARRQVMQRYGWDARLSPLTALLAQAIGPRAHRDAA</sequence>